<name>A0ABS4W191_9PSEU</name>
<protein>
    <submittedName>
        <fullName evidence="6">AcrR family transcriptional regulator</fullName>
    </submittedName>
</protein>
<keyword evidence="3" id="KW-0804">Transcription</keyword>
<feature type="DNA-binding region" description="H-T-H motif" evidence="4">
    <location>
        <begin position="47"/>
        <end position="66"/>
    </location>
</feature>
<organism evidence="6 7">
    <name type="scientific">Pseudonocardia parietis</name>
    <dbReference type="NCBI Taxonomy" id="570936"/>
    <lineage>
        <taxon>Bacteria</taxon>
        <taxon>Bacillati</taxon>
        <taxon>Actinomycetota</taxon>
        <taxon>Actinomycetes</taxon>
        <taxon>Pseudonocardiales</taxon>
        <taxon>Pseudonocardiaceae</taxon>
        <taxon>Pseudonocardia</taxon>
    </lineage>
</organism>
<gene>
    <name evidence="6" type="ORF">JOF36_005569</name>
</gene>
<dbReference type="Gene3D" id="1.10.10.60">
    <property type="entry name" value="Homeodomain-like"/>
    <property type="match status" value="1"/>
</dbReference>
<comment type="caution">
    <text evidence="6">The sequence shown here is derived from an EMBL/GenBank/DDBJ whole genome shotgun (WGS) entry which is preliminary data.</text>
</comment>
<dbReference type="InterPro" id="IPR023772">
    <property type="entry name" value="DNA-bd_HTH_TetR-type_CS"/>
</dbReference>
<evidence type="ECO:0000256" key="1">
    <source>
        <dbReference type="ARBA" id="ARBA00023015"/>
    </source>
</evidence>
<dbReference type="EMBL" id="JAGINU010000001">
    <property type="protein sequence ID" value="MBP2369873.1"/>
    <property type="molecule type" value="Genomic_DNA"/>
</dbReference>
<dbReference type="PANTHER" id="PTHR30055">
    <property type="entry name" value="HTH-TYPE TRANSCRIPTIONAL REGULATOR RUTR"/>
    <property type="match status" value="1"/>
</dbReference>
<dbReference type="PANTHER" id="PTHR30055:SF234">
    <property type="entry name" value="HTH-TYPE TRANSCRIPTIONAL REGULATOR BETI"/>
    <property type="match status" value="1"/>
</dbReference>
<sequence>MSREEILRREGYGPTSPVVGERGAYTRRRITDESLRLFERHGFHGTSVESIAKAVGISRPALYQYFESKLQIFLELLDECGSALDRVVRRIGPLGPTRVGFDDLHWWLGEWAYIYDKYATVHVQWANIDTPENPLRPVVERFVHSFHERIADRLASSGLQGLDPLDAAIALTGTVHRYHYFLHMGFAPPLSRDDLLDGLAVCMQLMLFPETPADALAAIAPGGRPRPTDDTTFPMFRARELPAAEPGDGRQDREIGQRGRATRRRIVETGARLFTERGYHETSVDDLLAHLGLSRGAFYKYFPEKINLLLELADTCAAAVNPLTGRLALIEPGQEARPQLRDWLLDFLPVYESYLGVIRAWLQGAWREPRLTATAASISAGLLRGSTPVLQGVDRRYPLDTDIAAVVLGAMLARLPEVLRRPGPDDLDRRAELMAALIDRAMFSRGGQSAPG</sequence>
<dbReference type="PROSITE" id="PS01081">
    <property type="entry name" value="HTH_TETR_1"/>
    <property type="match status" value="1"/>
</dbReference>
<dbReference type="Pfam" id="PF00440">
    <property type="entry name" value="TetR_N"/>
    <property type="match status" value="2"/>
</dbReference>
<dbReference type="InterPro" id="IPR050109">
    <property type="entry name" value="HTH-type_TetR-like_transc_reg"/>
</dbReference>
<evidence type="ECO:0000256" key="4">
    <source>
        <dbReference type="PROSITE-ProRule" id="PRU00335"/>
    </source>
</evidence>
<evidence type="ECO:0000313" key="6">
    <source>
        <dbReference type="EMBL" id="MBP2369873.1"/>
    </source>
</evidence>
<feature type="domain" description="HTH tetR-type" evidence="5">
    <location>
        <begin position="260"/>
        <end position="320"/>
    </location>
</feature>
<accession>A0ABS4W191</accession>
<evidence type="ECO:0000256" key="3">
    <source>
        <dbReference type="ARBA" id="ARBA00023163"/>
    </source>
</evidence>
<dbReference type="RefSeq" id="WP_210032555.1">
    <property type="nucleotide sequence ID" value="NZ_JAGINU010000001.1"/>
</dbReference>
<evidence type="ECO:0000256" key="2">
    <source>
        <dbReference type="ARBA" id="ARBA00023125"/>
    </source>
</evidence>
<dbReference type="InterPro" id="IPR001647">
    <property type="entry name" value="HTH_TetR"/>
</dbReference>
<keyword evidence="7" id="KW-1185">Reference proteome</keyword>
<reference evidence="6 7" key="1">
    <citation type="submission" date="2021-03" db="EMBL/GenBank/DDBJ databases">
        <title>Sequencing the genomes of 1000 actinobacteria strains.</title>
        <authorList>
            <person name="Klenk H.-P."/>
        </authorList>
    </citation>
    <scope>NUCLEOTIDE SEQUENCE [LARGE SCALE GENOMIC DNA]</scope>
    <source>
        <strain evidence="6 7">DSM 45256</strain>
    </source>
</reference>
<dbReference type="Gene3D" id="1.10.357.10">
    <property type="entry name" value="Tetracycline Repressor, domain 2"/>
    <property type="match status" value="2"/>
</dbReference>
<dbReference type="Proteomes" id="UP001519295">
    <property type="component" value="Unassembled WGS sequence"/>
</dbReference>
<evidence type="ECO:0000259" key="5">
    <source>
        <dbReference type="PROSITE" id="PS50977"/>
    </source>
</evidence>
<dbReference type="PRINTS" id="PR00455">
    <property type="entry name" value="HTHTETR"/>
</dbReference>
<dbReference type="SUPFAM" id="SSF46689">
    <property type="entry name" value="Homeodomain-like"/>
    <property type="match status" value="2"/>
</dbReference>
<evidence type="ECO:0000313" key="7">
    <source>
        <dbReference type="Proteomes" id="UP001519295"/>
    </source>
</evidence>
<dbReference type="PROSITE" id="PS50977">
    <property type="entry name" value="HTH_TETR_2"/>
    <property type="match status" value="2"/>
</dbReference>
<proteinExistence type="predicted"/>
<feature type="DNA-binding region" description="H-T-H motif" evidence="4">
    <location>
        <begin position="283"/>
        <end position="302"/>
    </location>
</feature>
<feature type="domain" description="HTH tetR-type" evidence="5">
    <location>
        <begin position="24"/>
        <end position="84"/>
    </location>
</feature>
<keyword evidence="1" id="KW-0805">Transcription regulation</keyword>
<dbReference type="InterPro" id="IPR009057">
    <property type="entry name" value="Homeodomain-like_sf"/>
</dbReference>
<keyword evidence="2 4" id="KW-0238">DNA-binding</keyword>